<name>A0A1Y2BCZ7_9FUNG</name>
<gene>
    <name evidence="2" type="ORF">BCR33DRAFT_723377</name>
</gene>
<keyword evidence="3" id="KW-1185">Reference proteome</keyword>
<dbReference type="OrthoDB" id="2158027at2759"/>
<proteinExistence type="predicted"/>
<feature type="transmembrane region" description="Helical" evidence="1">
    <location>
        <begin position="38"/>
        <end position="55"/>
    </location>
</feature>
<keyword evidence="1" id="KW-0812">Transmembrane</keyword>
<dbReference type="AlphaFoldDB" id="A0A1Y2BCZ7"/>
<protein>
    <submittedName>
        <fullName evidence="2">Uncharacterized protein</fullName>
    </submittedName>
</protein>
<evidence type="ECO:0000313" key="2">
    <source>
        <dbReference type="EMBL" id="ORY32712.1"/>
    </source>
</evidence>
<evidence type="ECO:0000256" key="1">
    <source>
        <dbReference type="SAM" id="Phobius"/>
    </source>
</evidence>
<comment type="caution">
    <text evidence="2">The sequence shown here is derived from an EMBL/GenBank/DDBJ whole genome shotgun (WGS) entry which is preliminary data.</text>
</comment>
<evidence type="ECO:0000313" key="3">
    <source>
        <dbReference type="Proteomes" id="UP000193642"/>
    </source>
</evidence>
<dbReference type="EMBL" id="MCGO01000070">
    <property type="protein sequence ID" value="ORY32712.1"/>
    <property type="molecule type" value="Genomic_DNA"/>
</dbReference>
<keyword evidence="1" id="KW-0472">Membrane</keyword>
<dbReference type="Proteomes" id="UP000193642">
    <property type="component" value="Unassembled WGS sequence"/>
</dbReference>
<sequence>MSDDMPRRLFPVTPLAFLTAYAIGLSHHDCGENPTKYAVAVIVLSSIKIALFVFNNSNSLQIIDFVADTIGFVFFVFAWIWFAEYTGGLNVVQYLREYGSGEWLTLPLVLRIMYFEMWFFIAMCGFAAVCLVLTLISYCFCGLSYDVTSWSYFRVFRGQQKPKAEAVTSPLPSHITAQ</sequence>
<keyword evidence="1" id="KW-1133">Transmembrane helix</keyword>
<reference evidence="2 3" key="1">
    <citation type="submission" date="2016-07" db="EMBL/GenBank/DDBJ databases">
        <title>Pervasive Adenine N6-methylation of Active Genes in Fungi.</title>
        <authorList>
            <consortium name="DOE Joint Genome Institute"/>
            <person name="Mondo S.J."/>
            <person name="Dannebaum R.O."/>
            <person name="Kuo R.C."/>
            <person name="Labutti K."/>
            <person name="Haridas S."/>
            <person name="Kuo A."/>
            <person name="Salamov A."/>
            <person name="Ahrendt S.R."/>
            <person name="Lipzen A."/>
            <person name="Sullivan W."/>
            <person name="Andreopoulos W.B."/>
            <person name="Clum A."/>
            <person name="Lindquist E."/>
            <person name="Daum C."/>
            <person name="Ramamoorthy G.K."/>
            <person name="Gryganskyi A."/>
            <person name="Culley D."/>
            <person name="Magnuson J.K."/>
            <person name="James T.Y."/>
            <person name="O'Malley M.A."/>
            <person name="Stajich J.E."/>
            <person name="Spatafora J.W."/>
            <person name="Visel A."/>
            <person name="Grigoriev I.V."/>
        </authorList>
    </citation>
    <scope>NUCLEOTIDE SEQUENCE [LARGE SCALE GENOMIC DNA]</scope>
    <source>
        <strain evidence="2 3">JEL800</strain>
    </source>
</reference>
<feature type="transmembrane region" description="Helical" evidence="1">
    <location>
        <begin position="62"/>
        <end position="82"/>
    </location>
</feature>
<accession>A0A1Y2BCZ7</accession>
<feature type="transmembrane region" description="Helical" evidence="1">
    <location>
        <begin position="117"/>
        <end position="141"/>
    </location>
</feature>
<organism evidence="2 3">
    <name type="scientific">Rhizoclosmatium globosum</name>
    <dbReference type="NCBI Taxonomy" id="329046"/>
    <lineage>
        <taxon>Eukaryota</taxon>
        <taxon>Fungi</taxon>
        <taxon>Fungi incertae sedis</taxon>
        <taxon>Chytridiomycota</taxon>
        <taxon>Chytridiomycota incertae sedis</taxon>
        <taxon>Chytridiomycetes</taxon>
        <taxon>Chytridiales</taxon>
        <taxon>Chytriomycetaceae</taxon>
        <taxon>Rhizoclosmatium</taxon>
    </lineage>
</organism>